<evidence type="ECO:0000256" key="1">
    <source>
        <dbReference type="ARBA" id="ARBA00004635"/>
    </source>
</evidence>
<gene>
    <name evidence="10" type="ORF">JCM9157_3018</name>
</gene>
<dbReference type="InterPro" id="IPR057336">
    <property type="entry name" value="GerAC_N"/>
</dbReference>
<evidence type="ECO:0000259" key="8">
    <source>
        <dbReference type="Pfam" id="PF05504"/>
    </source>
</evidence>
<dbReference type="Pfam" id="PF05504">
    <property type="entry name" value="Spore_GerAC"/>
    <property type="match status" value="1"/>
</dbReference>
<dbReference type="PANTHER" id="PTHR35789">
    <property type="entry name" value="SPORE GERMINATION PROTEIN B3"/>
    <property type="match status" value="1"/>
</dbReference>
<dbReference type="InterPro" id="IPR038501">
    <property type="entry name" value="Spore_GerAC_C_sf"/>
</dbReference>
<dbReference type="Pfam" id="PF25198">
    <property type="entry name" value="Spore_GerAC_N"/>
    <property type="match status" value="1"/>
</dbReference>
<evidence type="ECO:0000256" key="4">
    <source>
        <dbReference type="ARBA" id="ARBA00022729"/>
    </source>
</evidence>
<dbReference type="PANTHER" id="PTHR35789:SF1">
    <property type="entry name" value="SPORE GERMINATION PROTEIN B3"/>
    <property type="match status" value="1"/>
</dbReference>
<evidence type="ECO:0000256" key="5">
    <source>
        <dbReference type="ARBA" id="ARBA00023136"/>
    </source>
</evidence>
<proteinExistence type="inferred from homology"/>
<dbReference type="STRING" id="1236973.JCM9157_3018"/>
<dbReference type="AlphaFoldDB" id="W4QUV8"/>
<name>W4QUV8_HALA3</name>
<evidence type="ECO:0000256" key="7">
    <source>
        <dbReference type="ARBA" id="ARBA00023288"/>
    </source>
</evidence>
<comment type="similarity">
    <text evidence="2">Belongs to the GerABKC lipoprotein family.</text>
</comment>
<keyword evidence="5" id="KW-0472">Membrane</keyword>
<evidence type="ECO:0000256" key="6">
    <source>
        <dbReference type="ARBA" id="ARBA00023139"/>
    </source>
</evidence>
<keyword evidence="11" id="KW-1185">Reference proteome</keyword>
<accession>W4QUV8</accession>
<evidence type="ECO:0000313" key="11">
    <source>
        <dbReference type="Proteomes" id="UP000018896"/>
    </source>
</evidence>
<dbReference type="InterPro" id="IPR046953">
    <property type="entry name" value="Spore_GerAC-like_C"/>
</dbReference>
<protein>
    <submittedName>
        <fullName evidence="10">Spore germination protein</fullName>
    </submittedName>
</protein>
<dbReference type="eggNOG" id="ENOG502ZYKQ">
    <property type="taxonomic scope" value="Bacteria"/>
</dbReference>
<keyword evidence="7" id="KW-0449">Lipoprotein</keyword>
<dbReference type="NCBIfam" id="TIGR02887">
    <property type="entry name" value="spore_ger_x_C"/>
    <property type="match status" value="1"/>
</dbReference>
<evidence type="ECO:0000313" key="10">
    <source>
        <dbReference type="EMBL" id="GAE35881.1"/>
    </source>
</evidence>
<keyword evidence="3" id="KW-0309">Germination</keyword>
<feature type="domain" description="Spore germination protein N-terminal" evidence="9">
    <location>
        <begin position="1"/>
        <end position="162"/>
    </location>
</feature>
<evidence type="ECO:0000259" key="9">
    <source>
        <dbReference type="Pfam" id="PF25198"/>
    </source>
</evidence>
<reference evidence="10 11" key="1">
    <citation type="journal article" date="2014" name="Genome Announc.">
        <title>Draft Genome Sequences of Three Alkaliphilic Bacillus Strains, Bacillus wakoensis JCM 9140T, Bacillus akibai JCM 9157T, and Bacillus hemicellulosilyticus JCM 9152T.</title>
        <authorList>
            <person name="Yuki M."/>
            <person name="Oshima K."/>
            <person name="Suda W."/>
            <person name="Oshida Y."/>
            <person name="Kitamura K."/>
            <person name="Iida T."/>
            <person name="Hattori M."/>
            <person name="Ohkuma M."/>
        </authorList>
    </citation>
    <scope>NUCLEOTIDE SEQUENCE [LARGE SCALE GENOMIC DNA]</scope>
    <source>
        <strain evidence="10 11">JCM 9157</strain>
    </source>
</reference>
<evidence type="ECO:0000256" key="3">
    <source>
        <dbReference type="ARBA" id="ARBA00022544"/>
    </source>
</evidence>
<keyword evidence="6" id="KW-0564">Palmitate</keyword>
<dbReference type="Gene3D" id="3.30.300.210">
    <property type="entry name" value="Nutrient germinant receptor protein C, domain 3"/>
    <property type="match status" value="1"/>
</dbReference>
<comment type="subcellular location">
    <subcellularLocation>
        <location evidence="1">Membrane</location>
        <topology evidence="1">Lipid-anchor</topology>
    </subcellularLocation>
</comment>
<evidence type="ECO:0000256" key="2">
    <source>
        <dbReference type="ARBA" id="ARBA00007886"/>
    </source>
</evidence>
<dbReference type="InterPro" id="IPR008844">
    <property type="entry name" value="Spore_GerAC-like"/>
</dbReference>
<sequence length="338" mass="38235">MIRAAAFDIEDDTRIKLTANFPTFPEEGEGNVLKDGTITASGETTKGTKVILNSRTQKPIVFGQLRVLLFSEELAKQGIELYVDAMYRDPSVGNRIYLAITEGDDAAKFLEAEKQGGELSGVYLPELIEQNMETSFLVPVNMHQFLFSLYNDGRDPYLPVLRMNDNNDYAWGTALFSGEVLHSMLDHDDSFMLKMMMQTTRQATKQFELVNGEQTNYVVIENISSDVTRTIDKTGETPTFIVTIEINGAIEDYDGEENLDDQNTIKEIEKSIEKQIQTQTQELLLKFQQDGIDPVGVGEKYRSTTRDWNAQTWQNEIYPKVEMVVHTNLKLIQSGAVE</sequence>
<comment type="caution">
    <text evidence="10">The sequence shown here is derived from an EMBL/GenBank/DDBJ whole genome shotgun (WGS) entry which is preliminary data.</text>
</comment>
<dbReference type="EMBL" id="BAUV01000024">
    <property type="protein sequence ID" value="GAE35881.1"/>
    <property type="molecule type" value="Genomic_DNA"/>
</dbReference>
<feature type="domain" description="Spore germination GerAC-like C-terminal" evidence="8">
    <location>
        <begin position="172"/>
        <end position="335"/>
    </location>
</feature>
<dbReference type="Proteomes" id="UP000018896">
    <property type="component" value="Unassembled WGS sequence"/>
</dbReference>
<organism evidence="10 11">
    <name type="scientific">Halalkalibacter akibai (strain ATCC 43226 / DSM 21942 / CIP 109018 / JCM 9157 / 1139)</name>
    <name type="common">Bacillus akibai</name>
    <dbReference type="NCBI Taxonomy" id="1236973"/>
    <lineage>
        <taxon>Bacteria</taxon>
        <taxon>Bacillati</taxon>
        <taxon>Bacillota</taxon>
        <taxon>Bacilli</taxon>
        <taxon>Bacillales</taxon>
        <taxon>Bacillaceae</taxon>
        <taxon>Halalkalibacter</taxon>
    </lineage>
</organism>
<dbReference type="GO" id="GO:0016020">
    <property type="term" value="C:membrane"/>
    <property type="evidence" value="ECO:0007669"/>
    <property type="project" value="UniProtKB-SubCell"/>
</dbReference>
<keyword evidence="4" id="KW-0732">Signal</keyword>
<dbReference type="GO" id="GO:0009847">
    <property type="term" value="P:spore germination"/>
    <property type="evidence" value="ECO:0007669"/>
    <property type="project" value="InterPro"/>
</dbReference>